<proteinExistence type="predicted"/>
<organism evidence="1">
    <name type="scientific">uncultured Caudovirales phage</name>
    <dbReference type="NCBI Taxonomy" id="2100421"/>
    <lineage>
        <taxon>Viruses</taxon>
        <taxon>Duplodnaviria</taxon>
        <taxon>Heunggongvirae</taxon>
        <taxon>Uroviricota</taxon>
        <taxon>Caudoviricetes</taxon>
        <taxon>Peduoviridae</taxon>
        <taxon>Maltschvirus</taxon>
        <taxon>Maltschvirus maltsch</taxon>
    </lineage>
</organism>
<sequence>MPPNTLQKTPQNQQPVRVTNHLSEKEDEAMRLHKKANNAPLAPSQQAELYELYLNGQSLDQIFRANKTLKFGAICQAAVEHDWYGRRKNYIDHLMATISERARQAQAEGVDFASNALAMMHKRYTTRINKYLQTGNEDELGDMKNWGLPQYKQIAELLLKMTGQDNKKTIKEEVNHTGTIKHEMATPEAQAVLDSPMSSDFAMQVLHSLQNVPVPVDAEFEE</sequence>
<accession>A0A6J5KYW3</accession>
<evidence type="ECO:0008006" key="2">
    <source>
        <dbReference type="Google" id="ProtNLM"/>
    </source>
</evidence>
<protein>
    <recommendedName>
        <fullName evidence="2">Terminase small subunit</fullName>
    </recommendedName>
</protein>
<gene>
    <name evidence="1" type="ORF">UFOVP75_98</name>
</gene>
<name>A0A6J5KYW3_9CAUD</name>
<reference evidence="1" key="1">
    <citation type="submission" date="2020-04" db="EMBL/GenBank/DDBJ databases">
        <authorList>
            <person name="Chiriac C."/>
            <person name="Salcher M."/>
            <person name="Ghai R."/>
            <person name="Kavagutti S V."/>
        </authorList>
    </citation>
    <scope>NUCLEOTIDE SEQUENCE</scope>
</reference>
<dbReference type="EMBL" id="LR796209">
    <property type="protein sequence ID" value="CAB4127241.1"/>
    <property type="molecule type" value="Genomic_DNA"/>
</dbReference>
<evidence type="ECO:0000313" key="1">
    <source>
        <dbReference type="EMBL" id="CAB4127241.1"/>
    </source>
</evidence>